<dbReference type="CDD" id="cd06342">
    <property type="entry name" value="PBP1_ABC_LIVBP-like"/>
    <property type="match status" value="1"/>
</dbReference>
<evidence type="ECO:0000256" key="2">
    <source>
        <dbReference type="ARBA" id="ARBA00022729"/>
    </source>
</evidence>
<dbReference type="Pfam" id="PF13458">
    <property type="entry name" value="Peripla_BP_6"/>
    <property type="match status" value="1"/>
</dbReference>
<evidence type="ECO:0000256" key="1">
    <source>
        <dbReference type="ARBA" id="ARBA00010062"/>
    </source>
</evidence>
<reference evidence="4" key="1">
    <citation type="submission" date="2020-10" db="EMBL/GenBank/DDBJ databases">
        <title>Taxonomic study of unclassified bacteria belonging to the class Ktedonobacteria.</title>
        <authorList>
            <person name="Yabe S."/>
            <person name="Wang C.M."/>
            <person name="Zheng Y."/>
            <person name="Sakai Y."/>
            <person name="Cavaletti L."/>
            <person name="Monciardini P."/>
            <person name="Donadio S."/>
        </authorList>
    </citation>
    <scope>NUCLEOTIDE SEQUENCE</scope>
    <source>
        <strain evidence="4">SOSP1-1</strain>
    </source>
</reference>
<name>A0A8J3MSH7_9CHLR</name>
<dbReference type="SUPFAM" id="SSF53822">
    <property type="entry name" value="Periplasmic binding protein-like I"/>
    <property type="match status" value="1"/>
</dbReference>
<dbReference type="Gene3D" id="3.40.50.2300">
    <property type="match status" value="2"/>
</dbReference>
<proteinExistence type="inferred from homology"/>
<comment type="similarity">
    <text evidence="1">Belongs to the leucine-binding protein family.</text>
</comment>
<keyword evidence="5" id="KW-1185">Reference proteome</keyword>
<sequence length="448" mass="47528">MQGSERMHNRRMPIRLSISMLSLGMILFLLTSCGPTTGTGSQNGGKGSTTIKVASDLPVSGQDTANGKPAQDGAELAVKEANEKHLIPGYQLEFVPKDDVGAQGVYDPDTGKKNVTELIGDALVTGVVGPFNSSVAQAEMPVANQAPIALISPSNTNTCLTQRGAKVNCTGAQDKVPTLRPTGNVTYFRIATTDDHQGTVLADYLYQKAGYKKVYVIDDTTVYGVGLANIFSDEWKKLGGTIVGSRESKQRSNDYGGTIANVKNTKPDLVFFGGTDSQGGTQLRQQLLNDSGTAELAFAGGDGIQNPSFAQVIGAKAGPTYATIAKVNETVLPSAKSFIERYNKTYGESDYGSYSAAAYDCMNILIQAIKRALDGGAQTAKDSNDAEGGKTFREAVIEAMKKTDYNGVTGHHTFSADGDTSNKVISVWQIANVNGKDTWKFVDQVAAQ</sequence>
<gene>
    <name evidence="4" type="ORF">KSX_42980</name>
</gene>
<dbReference type="PROSITE" id="PS51257">
    <property type="entry name" value="PROKAR_LIPOPROTEIN"/>
    <property type="match status" value="1"/>
</dbReference>
<evidence type="ECO:0000313" key="4">
    <source>
        <dbReference type="EMBL" id="GHO46135.1"/>
    </source>
</evidence>
<dbReference type="Proteomes" id="UP000612362">
    <property type="component" value="Unassembled WGS sequence"/>
</dbReference>
<dbReference type="InterPro" id="IPR028081">
    <property type="entry name" value="Leu-bd"/>
</dbReference>
<accession>A0A8J3MSH7</accession>
<dbReference type="InterPro" id="IPR028082">
    <property type="entry name" value="Peripla_BP_I"/>
</dbReference>
<keyword evidence="2" id="KW-0732">Signal</keyword>
<comment type="caution">
    <text evidence="4">The sequence shown here is derived from an EMBL/GenBank/DDBJ whole genome shotgun (WGS) entry which is preliminary data.</text>
</comment>
<evidence type="ECO:0000259" key="3">
    <source>
        <dbReference type="Pfam" id="PF13458"/>
    </source>
</evidence>
<dbReference type="PANTHER" id="PTHR47151">
    <property type="entry name" value="LEU/ILE/VAL-BINDING ABC TRANSPORTER SUBUNIT"/>
    <property type="match status" value="1"/>
</dbReference>
<dbReference type="AlphaFoldDB" id="A0A8J3MSH7"/>
<feature type="domain" description="Leucine-binding protein" evidence="3">
    <location>
        <begin position="50"/>
        <end position="434"/>
    </location>
</feature>
<evidence type="ECO:0000313" key="5">
    <source>
        <dbReference type="Proteomes" id="UP000612362"/>
    </source>
</evidence>
<dbReference type="PANTHER" id="PTHR47151:SF2">
    <property type="entry name" value="AMINO ACID BINDING PROTEIN"/>
    <property type="match status" value="1"/>
</dbReference>
<protein>
    <recommendedName>
        <fullName evidence="3">Leucine-binding protein domain-containing protein</fullName>
    </recommendedName>
</protein>
<dbReference type="RefSeq" id="WP_236031437.1">
    <property type="nucleotide sequence ID" value="NZ_BNJF01000002.1"/>
</dbReference>
<organism evidence="4 5">
    <name type="scientific">Ktedonospora formicarum</name>
    <dbReference type="NCBI Taxonomy" id="2778364"/>
    <lineage>
        <taxon>Bacteria</taxon>
        <taxon>Bacillati</taxon>
        <taxon>Chloroflexota</taxon>
        <taxon>Ktedonobacteria</taxon>
        <taxon>Ktedonobacterales</taxon>
        <taxon>Ktedonobacteraceae</taxon>
        <taxon>Ktedonospora</taxon>
    </lineage>
</organism>
<dbReference type="EMBL" id="BNJF01000002">
    <property type="protein sequence ID" value="GHO46135.1"/>
    <property type="molecule type" value="Genomic_DNA"/>
</dbReference>